<dbReference type="GO" id="GO:1902884">
    <property type="term" value="P:positive regulation of response to oxidative stress"/>
    <property type="evidence" value="ECO:0007669"/>
    <property type="project" value="InterPro"/>
</dbReference>
<dbReference type="InterPro" id="IPR007669">
    <property type="entry name" value="Chst-1-like"/>
</dbReference>
<protein>
    <recommendedName>
        <fullName evidence="3">Carbohydrate sulfotransferase</fullName>
    </recommendedName>
</protein>
<reference evidence="1 2" key="1">
    <citation type="submission" date="2014-03" db="EMBL/GenBank/DDBJ databases">
        <title>Draft genome of the hookworm Oesophagostomum dentatum.</title>
        <authorList>
            <person name="Mitreva M."/>
        </authorList>
    </citation>
    <scope>NUCLEOTIDE SEQUENCE [LARGE SCALE GENOMIC DNA]</scope>
    <source>
        <strain evidence="1 2">OD-Hann</strain>
    </source>
</reference>
<dbReference type="PANTHER" id="PTHR22900">
    <property type="entry name" value="PROTEIN CBG14245-RELATED"/>
    <property type="match status" value="1"/>
</dbReference>
<sequence>MLTAVMCYLFNEDRFIQRGRKISTEGYQNRFCKNMNEYDSLQTLSAKMNVSRRNLNLIAVVRDPLNRFVSGFVNKCLREHVWKRYPDHCNGCKTNLTCFMEKMYTRMRQWSTGAYSKPSFDDNHFFPQNWRCEFNSHLHEYHILKFDTFDPSRFINDLLLNLKHNRVPEKALTVIRTSLTSGRTVHSTKGSEEQQETRKAILSEKYLLDLLIKMYYYDFAFFGFAIPDLLITT</sequence>
<proteinExistence type="predicted"/>
<dbReference type="InterPro" id="IPR005331">
    <property type="entry name" value="Sulfotransferase"/>
</dbReference>
<dbReference type="GO" id="GO:0016020">
    <property type="term" value="C:membrane"/>
    <property type="evidence" value="ECO:0007669"/>
    <property type="project" value="InterPro"/>
</dbReference>
<dbReference type="Pfam" id="PF03567">
    <property type="entry name" value="Sulfotransfer_2"/>
    <property type="match status" value="1"/>
</dbReference>
<dbReference type="Proteomes" id="UP000053660">
    <property type="component" value="Unassembled WGS sequence"/>
</dbReference>
<evidence type="ECO:0000313" key="1">
    <source>
        <dbReference type="EMBL" id="KHJ97479.1"/>
    </source>
</evidence>
<keyword evidence="2" id="KW-1185">Reference proteome</keyword>
<evidence type="ECO:0008006" key="3">
    <source>
        <dbReference type="Google" id="ProtNLM"/>
    </source>
</evidence>
<gene>
    <name evidence="1" type="ORF">OESDEN_02538</name>
</gene>
<accession>A0A0B1TJP5</accession>
<name>A0A0B1TJP5_OESDE</name>
<organism evidence="1 2">
    <name type="scientific">Oesophagostomum dentatum</name>
    <name type="common">Nodular worm</name>
    <dbReference type="NCBI Taxonomy" id="61180"/>
    <lineage>
        <taxon>Eukaryota</taxon>
        <taxon>Metazoa</taxon>
        <taxon>Ecdysozoa</taxon>
        <taxon>Nematoda</taxon>
        <taxon>Chromadorea</taxon>
        <taxon>Rhabditida</taxon>
        <taxon>Rhabditina</taxon>
        <taxon>Rhabditomorpha</taxon>
        <taxon>Strongyloidea</taxon>
        <taxon>Strongylidae</taxon>
        <taxon>Oesophagostomum</taxon>
    </lineage>
</organism>
<dbReference type="GO" id="GO:0047756">
    <property type="term" value="F:chondroitin 4-sulfotransferase activity"/>
    <property type="evidence" value="ECO:0007669"/>
    <property type="project" value="InterPro"/>
</dbReference>
<dbReference type="PANTHER" id="PTHR22900:SF13">
    <property type="entry name" value="CARBOHYDRATE SULFOTRANSFERASE-RELATED"/>
    <property type="match status" value="1"/>
</dbReference>
<dbReference type="GO" id="GO:0050650">
    <property type="term" value="P:chondroitin sulfate proteoglycan biosynthetic process"/>
    <property type="evidence" value="ECO:0007669"/>
    <property type="project" value="InterPro"/>
</dbReference>
<dbReference type="EMBL" id="KN549449">
    <property type="protein sequence ID" value="KHJ97479.1"/>
    <property type="molecule type" value="Genomic_DNA"/>
</dbReference>
<evidence type="ECO:0000313" key="2">
    <source>
        <dbReference type="Proteomes" id="UP000053660"/>
    </source>
</evidence>
<dbReference type="OrthoDB" id="408912at2759"/>
<dbReference type="AlphaFoldDB" id="A0A0B1TJP5"/>